<accession>A0A8H7E799</accession>
<comment type="caution">
    <text evidence="2">The sequence shown here is derived from an EMBL/GenBank/DDBJ whole genome shotgun (WGS) entry which is preliminary data.</text>
</comment>
<dbReference type="Proteomes" id="UP000606974">
    <property type="component" value="Unassembled WGS sequence"/>
</dbReference>
<evidence type="ECO:0000313" key="2">
    <source>
        <dbReference type="EMBL" id="KAF7513054.1"/>
    </source>
</evidence>
<feature type="compositionally biased region" description="Basic and acidic residues" evidence="1">
    <location>
        <begin position="256"/>
        <end position="274"/>
    </location>
</feature>
<keyword evidence="3" id="KW-1185">Reference proteome</keyword>
<evidence type="ECO:0000256" key="1">
    <source>
        <dbReference type="SAM" id="MobiDB-lite"/>
    </source>
</evidence>
<sequence>MYGPTETQRPKHALLSSKENWATWSKGFAIYLRRKGNYDVITDSIPVNPSAGYELSHENVKQYILDNEEIKEDKITPQKLGANKRKPTRGLQAKFDEWQKRNNETVSEIYYGCSVAIQSLIGNYPLAKDLWTFLEKSYSSTGMTRVDSELLKLEELSNMKNVQHLASTINKAKETLTGLGYQLPEVYYIHIPLKGLDTPYSSLARDIRQRDVKILTLDDCIAQAFTEEMSIGRQDTSSTTASAMNASKGKGKGKGKGNDKSNDTKKTPEGKFHCDTAVPNLTTLAQIAGTYTMRR</sequence>
<protein>
    <recommendedName>
        <fullName evidence="4">Retrotransposon Copia-like N-terminal domain-containing protein</fullName>
    </recommendedName>
</protein>
<dbReference type="AlphaFoldDB" id="A0A8H7E799"/>
<gene>
    <name evidence="2" type="ORF">GJ744_011320</name>
</gene>
<feature type="compositionally biased region" description="Low complexity" evidence="1">
    <location>
        <begin position="236"/>
        <end position="248"/>
    </location>
</feature>
<dbReference type="Pfam" id="PF14223">
    <property type="entry name" value="Retrotran_gag_2"/>
    <property type="match status" value="1"/>
</dbReference>
<feature type="region of interest" description="Disordered" evidence="1">
    <location>
        <begin position="232"/>
        <end position="274"/>
    </location>
</feature>
<organism evidence="2 3">
    <name type="scientific">Endocarpon pusillum</name>
    <dbReference type="NCBI Taxonomy" id="364733"/>
    <lineage>
        <taxon>Eukaryota</taxon>
        <taxon>Fungi</taxon>
        <taxon>Dikarya</taxon>
        <taxon>Ascomycota</taxon>
        <taxon>Pezizomycotina</taxon>
        <taxon>Eurotiomycetes</taxon>
        <taxon>Chaetothyriomycetidae</taxon>
        <taxon>Verrucariales</taxon>
        <taxon>Verrucariaceae</taxon>
        <taxon>Endocarpon</taxon>
    </lineage>
</organism>
<evidence type="ECO:0000313" key="3">
    <source>
        <dbReference type="Proteomes" id="UP000606974"/>
    </source>
</evidence>
<evidence type="ECO:0008006" key="4">
    <source>
        <dbReference type="Google" id="ProtNLM"/>
    </source>
</evidence>
<dbReference type="EMBL" id="JAACFV010000008">
    <property type="protein sequence ID" value="KAF7513054.1"/>
    <property type="molecule type" value="Genomic_DNA"/>
</dbReference>
<proteinExistence type="predicted"/>
<name>A0A8H7E799_9EURO</name>
<reference evidence="2" key="1">
    <citation type="submission" date="2020-02" db="EMBL/GenBank/DDBJ databases">
        <authorList>
            <person name="Palmer J.M."/>
        </authorList>
    </citation>
    <scope>NUCLEOTIDE SEQUENCE</scope>
    <source>
        <strain evidence="2">EPUS1.4</strain>
        <tissue evidence="2">Thallus</tissue>
    </source>
</reference>